<dbReference type="InterPro" id="IPR002104">
    <property type="entry name" value="Integrase_catalytic"/>
</dbReference>
<evidence type="ECO:0000313" key="8">
    <source>
        <dbReference type="EMBL" id="ATP58928.1"/>
    </source>
</evidence>
<feature type="domain" description="Core-binding (CB)" evidence="7">
    <location>
        <begin position="85"/>
        <end position="168"/>
    </location>
</feature>
<name>A0A2D1UBB2_9SPHI</name>
<dbReference type="RefSeq" id="WP_099440806.1">
    <property type="nucleotide sequence ID" value="NZ_CP024091.1"/>
</dbReference>
<dbReference type="Gene3D" id="1.10.443.10">
    <property type="entry name" value="Intergrase catalytic core"/>
    <property type="match status" value="1"/>
</dbReference>
<evidence type="ECO:0000256" key="3">
    <source>
        <dbReference type="ARBA" id="ARBA00023125"/>
    </source>
</evidence>
<keyword evidence="9" id="KW-1185">Reference proteome</keyword>
<dbReference type="GO" id="GO:0003677">
    <property type="term" value="F:DNA binding"/>
    <property type="evidence" value="ECO:0007669"/>
    <property type="project" value="UniProtKB-UniRule"/>
</dbReference>
<evidence type="ECO:0008006" key="10">
    <source>
        <dbReference type="Google" id="ProtNLM"/>
    </source>
</evidence>
<evidence type="ECO:0000256" key="1">
    <source>
        <dbReference type="ARBA" id="ARBA00008857"/>
    </source>
</evidence>
<dbReference type="Pfam" id="PF00589">
    <property type="entry name" value="Phage_integrase"/>
    <property type="match status" value="1"/>
</dbReference>
<dbReference type="AlphaFoldDB" id="A0A2D1UBB2"/>
<evidence type="ECO:0000256" key="4">
    <source>
        <dbReference type="ARBA" id="ARBA00023172"/>
    </source>
</evidence>
<reference evidence="8 9" key="1">
    <citation type="submission" date="2017-10" db="EMBL/GenBank/DDBJ databases">
        <title>Whole genome of Pedobacter ginsengisoli T01R-27 isolated from tomato rhizosphere.</title>
        <authorList>
            <person name="Weon H.-Y."/>
            <person name="Lee S.A."/>
            <person name="Sang M.K."/>
            <person name="Song J."/>
        </authorList>
    </citation>
    <scope>NUCLEOTIDE SEQUENCE [LARGE SCALE GENOMIC DNA]</scope>
    <source>
        <strain evidence="8 9">T01R-27</strain>
    </source>
</reference>
<keyword evidence="2" id="KW-0229">DNA integration</keyword>
<dbReference type="KEGG" id="pgs:CPT03_21885"/>
<dbReference type="InterPro" id="IPR044068">
    <property type="entry name" value="CB"/>
</dbReference>
<evidence type="ECO:0000259" key="7">
    <source>
        <dbReference type="PROSITE" id="PS51900"/>
    </source>
</evidence>
<dbReference type="InterPro" id="IPR013762">
    <property type="entry name" value="Integrase-like_cat_sf"/>
</dbReference>
<gene>
    <name evidence="8" type="ORF">CPT03_21885</name>
</gene>
<dbReference type="CDD" id="cd00397">
    <property type="entry name" value="DNA_BRE_C"/>
    <property type="match status" value="1"/>
</dbReference>
<keyword evidence="4" id="KW-0233">DNA recombination</keyword>
<evidence type="ECO:0000259" key="6">
    <source>
        <dbReference type="PROSITE" id="PS51898"/>
    </source>
</evidence>
<protein>
    <recommendedName>
        <fullName evidence="10">Tyr recombinase domain-containing protein</fullName>
    </recommendedName>
</protein>
<dbReference type="PANTHER" id="PTHR30349:SF41">
    <property type="entry name" value="INTEGRASE_RECOMBINASE PROTEIN MJ0367-RELATED"/>
    <property type="match status" value="1"/>
</dbReference>
<dbReference type="GO" id="GO:0006310">
    <property type="term" value="P:DNA recombination"/>
    <property type="evidence" value="ECO:0007669"/>
    <property type="project" value="UniProtKB-KW"/>
</dbReference>
<evidence type="ECO:0000256" key="2">
    <source>
        <dbReference type="ARBA" id="ARBA00022908"/>
    </source>
</evidence>
<dbReference type="PANTHER" id="PTHR30349">
    <property type="entry name" value="PHAGE INTEGRASE-RELATED"/>
    <property type="match status" value="1"/>
</dbReference>
<dbReference type="GO" id="GO:0015074">
    <property type="term" value="P:DNA integration"/>
    <property type="evidence" value="ECO:0007669"/>
    <property type="project" value="UniProtKB-KW"/>
</dbReference>
<dbReference type="EMBL" id="CP024091">
    <property type="protein sequence ID" value="ATP58928.1"/>
    <property type="molecule type" value="Genomic_DNA"/>
</dbReference>
<dbReference type="PROSITE" id="PS51900">
    <property type="entry name" value="CB"/>
    <property type="match status" value="1"/>
</dbReference>
<evidence type="ECO:0000313" key="9">
    <source>
        <dbReference type="Proteomes" id="UP000223749"/>
    </source>
</evidence>
<dbReference type="Proteomes" id="UP000223749">
    <property type="component" value="Chromosome"/>
</dbReference>
<feature type="domain" description="Tyr recombinase" evidence="6">
    <location>
        <begin position="189"/>
        <end position="374"/>
    </location>
</feature>
<dbReference type="InterPro" id="IPR011010">
    <property type="entry name" value="DNA_brk_join_enz"/>
</dbReference>
<comment type="similarity">
    <text evidence="1">Belongs to the 'phage' integrase family.</text>
</comment>
<dbReference type="OrthoDB" id="9806835at2"/>
<dbReference type="SUPFAM" id="SSF56349">
    <property type="entry name" value="DNA breaking-rejoining enzymes"/>
    <property type="match status" value="1"/>
</dbReference>
<dbReference type="InterPro" id="IPR050090">
    <property type="entry name" value="Tyrosine_recombinase_XerCD"/>
</dbReference>
<evidence type="ECO:0000256" key="5">
    <source>
        <dbReference type="PROSITE-ProRule" id="PRU01248"/>
    </source>
</evidence>
<accession>A0A2D1UBB2</accession>
<dbReference type="PROSITE" id="PS51898">
    <property type="entry name" value="TYR_RECOMBINASE"/>
    <property type="match status" value="1"/>
</dbReference>
<proteinExistence type="inferred from homology"/>
<keyword evidence="3 5" id="KW-0238">DNA-binding</keyword>
<organism evidence="8 9">
    <name type="scientific">Pedobacter ginsengisoli</name>
    <dbReference type="NCBI Taxonomy" id="363852"/>
    <lineage>
        <taxon>Bacteria</taxon>
        <taxon>Pseudomonadati</taxon>
        <taxon>Bacteroidota</taxon>
        <taxon>Sphingobacteriia</taxon>
        <taxon>Sphingobacteriales</taxon>
        <taxon>Sphingobacteriaceae</taxon>
        <taxon>Pedobacter</taxon>
    </lineage>
</organism>
<sequence>MFTEPKIILTKDLSQRGYVSFYLNGKRYREYNGKKLNQELNPNYCKTYTDRQKHFKKLAYEFTKALEAGWKPTNKVEIVTSKPLITLKVALETILHSKLSSDLSKSYKTDLSKVVDQFLQFLPVEKLDAEATKVTHLDVEAFLSQFSSTATYYMNKRRVLNVFFSDLYRTKIIADNPVQTSQRRKQKAILHKIYNQDQLKGVLAFLSIHYPNLHLCCLLAYGCFLRPHQEARLLCARHINEDCSMIVLAGSENKSKRIRVVNVPPYVQTILKARVAELGDTNDYIMSKSANPFNVSYLNTQWSRAKKKMIDAGLIEKEQTIYSFRHTAAVNVYKKTKDLHILQQLLQHSNMIVTLNYLRGLGEINDERLRDVLPEL</sequence>